<accession>A0A263D7F4</accession>
<feature type="domain" description="DUF4097" evidence="2">
    <location>
        <begin position="186"/>
        <end position="296"/>
    </location>
</feature>
<reference evidence="3 4" key="1">
    <citation type="submission" date="2017-07" db="EMBL/GenBank/DDBJ databases">
        <title>Amycolatopsis antarcticus sp. nov., isolated from the surface of an Antarcticus brown macroalga.</title>
        <authorList>
            <person name="Wang J."/>
            <person name="Leiva S."/>
            <person name="Huang J."/>
            <person name="Huang Y."/>
        </authorList>
    </citation>
    <scope>NUCLEOTIDE SEQUENCE [LARGE SCALE GENOMIC DNA]</scope>
    <source>
        <strain evidence="3 4">AU-G6</strain>
    </source>
</reference>
<dbReference type="Pfam" id="PF13349">
    <property type="entry name" value="DUF4097"/>
    <property type="match status" value="1"/>
</dbReference>
<evidence type="ECO:0000313" key="4">
    <source>
        <dbReference type="Proteomes" id="UP000242444"/>
    </source>
</evidence>
<dbReference type="PANTHER" id="PTHR34094">
    <property type="match status" value="1"/>
</dbReference>
<dbReference type="Proteomes" id="UP000242444">
    <property type="component" value="Unassembled WGS sequence"/>
</dbReference>
<dbReference type="AlphaFoldDB" id="A0A263D7F4"/>
<sequence>MGGEGTDDPVRTRSFPVTGPLDLDIGVTVGSVEVRLASADDGDGPSDAQVELRTADSGQALWADGMSSVLDWVSERFGDQLGSELRGRPADAIEQSRVELTGGRLVVRGPKALPLRNVPLAVTVHAPAGSRLEIRAGAAEVTVTGTSGRADVTTGGGDVALDAAEGPVTVRTGSGSIRLASSPSGLQARTGSGDVEIGSQSGSATLGTGTGAVWLGTVAGEVMVRSGSGDLTVAEATSGSIELITGSGGIRVGVGAGVAAKVELSSGAGRVSSELDVADTAPAGPVGVRIRARTGSGDAVVTSATR</sequence>
<dbReference type="Gene3D" id="2.160.20.120">
    <property type="match status" value="1"/>
</dbReference>
<gene>
    <name evidence="3" type="ORF">CFN78_04550</name>
</gene>
<feature type="compositionally biased region" description="Polar residues" evidence="1">
    <location>
        <begin position="176"/>
        <end position="190"/>
    </location>
</feature>
<feature type="region of interest" description="Disordered" evidence="1">
    <location>
        <begin position="176"/>
        <end position="196"/>
    </location>
</feature>
<protein>
    <recommendedName>
        <fullName evidence="2">DUF4097 domain-containing protein</fullName>
    </recommendedName>
</protein>
<dbReference type="InParanoid" id="A0A263D7F4"/>
<dbReference type="OrthoDB" id="3677688at2"/>
<dbReference type="InterPro" id="IPR025164">
    <property type="entry name" value="Toastrack_DUF4097"/>
</dbReference>
<evidence type="ECO:0000313" key="3">
    <source>
        <dbReference type="EMBL" id="OZM74400.1"/>
    </source>
</evidence>
<comment type="caution">
    <text evidence="3">The sequence shown here is derived from an EMBL/GenBank/DDBJ whole genome shotgun (WGS) entry which is preliminary data.</text>
</comment>
<keyword evidence="4" id="KW-1185">Reference proteome</keyword>
<dbReference type="PANTHER" id="PTHR34094:SF1">
    <property type="entry name" value="PROTEIN FAM185A"/>
    <property type="match status" value="1"/>
</dbReference>
<evidence type="ECO:0000256" key="1">
    <source>
        <dbReference type="SAM" id="MobiDB-lite"/>
    </source>
</evidence>
<proteinExistence type="predicted"/>
<dbReference type="EMBL" id="NKYE01000002">
    <property type="protein sequence ID" value="OZM74400.1"/>
    <property type="molecule type" value="Genomic_DNA"/>
</dbReference>
<name>A0A263D7F4_9PSEU</name>
<evidence type="ECO:0000259" key="2">
    <source>
        <dbReference type="Pfam" id="PF13349"/>
    </source>
</evidence>
<organism evidence="3 4">
    <name type="scientific">Amycolatopsis antarctica</name>
    <dbReference type="NCBI Taxonomy" id="1854586"/>
    <lineage>
        <taxon>Bacteria</taxon>
        <taxon>Bacillati</taxon>
        <taxon>Actinomycetota</taxon>
        <taxon>Actinomycetes</taxon>
        <taxon>Pseudonocardiales</taxon>
        <taxon>Pseudonocardiaceae</taxon>
        <taxon>Amycolatopsis</taxon>
    </lineage>
</organism>
<dbReference type="RefSeq" id="WP_094861298.1">
    <property type="nucleotide sequence ID" value="NZ_NKYE01000002.1"/>
</dbReference>